<evidence type="ECO:0000256" key="4">
    <source>
        <dbReference type="ARBA" id="ARBA00022617"/>
    </source>
</evidence>
<evidence type="ECO:0000256" key="3">
    <source>
        <dbReference type="ARBA" id="ARBA00010617"/>
    </source>
</evidence>
<organism evidence="13 14">
    <name type="scientific">Absidia repens</name>
    <dbReference type="NCBI Taxonomy" id="90262"/>
    <lineage>
        <taxon>Eukaryota</taxon>
        <taxon>Fungi</taxon>
        <taxon>Fungi incertae sedis</taxon>
        <taxon>Mucoromycota</taxon>
        <taxon>Mucoromycotina</taxon>
        <taxon>Mucoromycetes</taxon>
        <taxon>Mucorales</taxon>
        <taxon>Cunninghamellaceae</taxon>
        <taxon>Absidia</taxon>
    </lineage>
</organism>
<evidence type="ECO:0000313" key="14">
    <source>
        <dbReference type="Proteomes" id="UP000193560"/>
    </source>
</evidence>
<dbReference type="PRINTS" id="PR00465">
    <property type="entry name" value="EP450IV"/>
</dbReference>
<keyword evidence="10" id="KW-0472">Membrane</keyword>
<evidence type="ECO:0000256" key="12">
    <source>
        <dbReference type="RuleBase" id="RU000461"/>
    </source>
</evidence>
<comment type="similarity">
    <text evidence="3 12">Belongs to the cytochrome P450 family.</text>
</comment>
<feature type="binding site" description="axial binding residue" evidence="11">
    <location>
        <position position="380"/>
    </location>
    <ligand>
        <name>heme</name>
        <dbReference type="ChEBI" id="CHEBI:30413"/>
    </ligand>
    <ligandPart>
        <name>Fe</name>
        <dbReference type="ChEBI" id="CHEBI:18248"/>
    </ligandPart>
</feature>
<dbReference type="PROSITE" id="PS00086">
    <property type="entry name" value="CYTOCHROME_P450"/>
    <property type="match status" value="1"/>
</dbReference>
<dbReference type="Gene3D" id="1.10.630.10">
    <property type="entry name" value="Cytochrome P450"/>
    <property type="match status" value="1"/>
</dbReference>
<keyword evidence="9 12" id="KW-0503">Monooxygenase</keyword>
<keyword evidence="8 11" id="KW-0408">Iron</keyword>
<dbReference type="AlphaFoldDB" id="A0A1X2ILH4"/>
<accession>A0A1X2ILH4</accession>
<reference evidence="13 14" key="1">
    <citation type="submission" date="2016-07" db="EMBL/GenBank/DDBJ databases">
        <title>Pervasive Adenine N6-methylation of Active Genes in Fungi.</title>
        <authorList>
            <consortium name="DOE Joint Genome Institute"/>
            <person name="Mondo S.J."/>
            <person name="Dannebaum R.O."/>
            <person name="Kuo R.C."/>
            <person name="Labutti K."/>
            <person name="Haridas S."/>
            <person name="Kuo A."/>
            <person name="Salamov A."/>
            <person name="Ahrendt S.R."/>
            <person name="Lipzen A."/>
            <person name="Sullivan W."/>
            <person name="Andreopoulos W.B."/>
            <person name="Clum A."/>
            <person name="Lindquist E."/>
            <person name="Daum C."/>
            <person name="Ramamoorthy G.K."/>
            <person name="Gryganskyi A."/>
            <person name="Culley D."/>
            <person name="Magnuson J.K."/>
            <person name="James T.Y."/>
            <person name="O'Malley M.A."/>
            <person name="Stajich J.E."/>
            <person name="Spatafora J.W."/>
            <person name="Visel A."/>
            <person name="Grigoriev I.V."/>
        </authorList>
    </citation>
    <scope>NUCLEOTIDE SEQUENCE [LARGE SCALE GENOMIC DNA]</scope>
    <source>
        <strain evidence="13 14">NRRL 1336</strain>
    </source>
</reference>
<dbReference type="InterPro" id="IPR017972">
    <property type="entry name" value="Cyt_P450_CS"/>
</dbReference>
<evidence type="ECO:0000256" key="7">
    <source>
        <dbReference type="ARBA" id="ARBA00022989"/>
    </source>
</evidence>
<evidence type="ECO:0000256" key="10">
    <source>
        <dbReference type="ARBA" id="ARBA00023136"/>
    </source>
</evidence>
<keyword evidence="14" id="KW-1185">Reference proteome</keyword>
<evidence type="ECO:0000256" key="8">
    <source>
        <dbReference type="ARBA" id="ARBA00023004"/>
    </source>
</evidence>
<dbReference type="OrthoDB" id="1844152at2759"/>
<dbReference type="PANTHER" id="PTHR46206">
    <property type="entry name" value="CYTOCHROME P450"/>
    <property type="match status" value="1"/>
</dbReference>
<comment type="subcellular location">
    <subcellularLocation>
        <location evidence="2">Membrane</location>
    </subcellularLocation>
</comment>
<protein>
    <submittedName>
        <fullName evidence="13">Cytochrome P450</fullName>
    </submittedName>
</protein>
<dbReference type="GO" id="GO:0020037">
    <property type="term" value="F:heme binding"/>
    <property type="evidence" value="ECO:0007669"/>
    <property type="project" value="InterPro"/>
</dbReference>
<comment type="caution">
    <text evidence="13">The sequence shown here is derived from an EMBL/GenBank/DDBJ whole genome shotgun (WGS) entry which is preliminary data.</text>
</comment>
<dbReference type="InterPro" id="IPR001128">
    <property type="entry name" value="Cyt_P450"/>
</dbReference>
<keyword evidence="7" id="KW-1133">Transmembrane helix</keyword>
<dbReference type="STRING" id="90262.A0A1X2ILH4"/>
<evidence type="ECO:0000256" key="11">
    <source>
        <dbReference type="PIRSR" id="PIRSR602403-1"/>
    </source>
</evidence>
<keyword evidence="4 11" id="KW-0349">Heme</keyword>
<gene>
    <name evidence="13" type="ORF">BCR42DRAFT_411317</name>
</gene>
<dbReference type="Pfam" id="PF00067">
    <property type="entry name" value="p450"/>
    <property type="match status" value="2"/>
</dbReference>
<keyword evidence="12" id="KW-0560">Oxidoreductase</keyword>
<evidence type="ECO:0000256" key="9">
    <source>
        <dbReference type="ARBA" id="ARBA00023033"/>
    </source>
</evidence>
<evidence type="ECO:0000256" key="6">
    <source>
        <dbReference type="ARBA" id="ARBA00022723"/>
    </source>
</evidence>
<keyword evidence="5" id="KW-0812">Transmembrane</keyword>
<dbReference type="GO" id="GO:0004497">
    <property type="term" value="F:monooxygenase activity"/>
    <property type="evidence" value="ECO:0007669"/>
    <property type="project" value="UniProtKB-KW"/>
</dbReference>
<dbReference type="GO" id="GO:0016020">
    <property type="term" value="C:membrane"/>
    <property type="evidence" value="ECO:0007669"/>
    <property type="project" value="UniProtKB-SubCell"/>
</dbReference>
<sequence>MLFGSSINIPINRKMIEDHPKTMFLSITAAAFVAVWAANKSLVSSSSSSASNASQANLAPGALPLVGHLFTLSKDPRRFIDYAKKESGPSSELNLGPGETKLIAVWPILTRIIARITCLCFAGRQVTNVPHFVDAMAHFTRKIITAGTFLALLPTWLGNVVVRRFLSLEHEIDLILNHLTPQLEHIKQDGKVDDDEQGLTFGSWLMTVPRRDGSLRTPKQTAYHFKDVVLASVHTTSHFLTFAIHELSCRPDLVQALRDEINTTLPDKNDRSANAINDLPLLDSFLREVLRCNVDYLGLHHKAVQDVVMSNGVVIPKGALVFCAMDEANRVVTDPGKSGTTCSSSLDVFDAYRHMGVALDEKCASLTTDFITFGNGPHACPGRHFAIMEIKFNISKFVTRYNIKSPTGQRAKDSVIMGMTRNPPHDPILFEGI</sequence>
<dbReference type="InterPro" id="IPR036396">
    <property type="entry name" value="Cyt_P450_sf"/>
</dbReference>
<evidence type="ECO:0000256" key="2">
    <source>
        <dbReference type="ARBA" id="ARBA00004370"/>
    </source>
</evidence>
<keyword evidence="6 11" id="KW-0479">Metal-binding</keyword>
<name>A0A1X2ILH4_9FUNG</name>
<evidence type="ECO:0000256" key="5">
    <source>
        <dbReference type="ARBA" id="ARBA00022692"/>
    </source>
</evidence>
<dbReference type="EMBL" id="MCGE01000008">
    <property type="protein sequence ID" value="ORZ18636.1"/>
    <property type="molecule type" value="Genomic_DNA"/>
</dbReference>
<dbReference type="PANTHER" id="PTHR46206:SF5">
    <property type="entry name" value="P450, PUTATIVE (EUROFUNG)-RELATED"/>
    <property type="match status" value="1"/>
</dbReference>
<dbReference type="CDD" id="cd11041">
    <property type="entry name" value="CYP503A1-like"/>
    <property type="match status" value="1"/>
</dbReference>
<dbReference type="GO" id="GO:0016705">
    <property type="term" value="F:oxidoreductase activity, acting on paired donors, with incorporation or reduction of molecular oxygen"/>
    <property type="evidence" value="ECO:0007669"/>
    <property type="project" value="InterPro"/>
</dbReference>
<comment type="cofactor">
    <cofactor evidence="1 11">
        <name>heme</name>
        <dbReference type="ChEBI" id="CHEBI:30413"/>
    </cofactor>
</comment>
<dbReference type="SUPFAM" id="SSF48264">
    <property type="entry name" value="Cytochrome P450"/>
    <property type="match status" value="1"/>
</dbReference>
<proteinExistence type="inferred from homology"/>
<evidence type="ECO:0000256" key="1">
    <source>
        <dbReference type="ARBA" id="ARBA00001971"/>
    </source>
</evidence>
<dbReference type="Proteomes" id="UP000193560">
    <property type="component" value="Unassembled WGS sequence"/>
</dbReference>
<evidence type="ECO:0000313" key="13">
    <source>
        <dbReference type="EMBL" id="ORZ18636.1"/>
    </source>
</evidence>
<dbReference type="GO" id="GO:0005506">
    <property type="term" value="F:iron ion binding"/>
    <property type="evidence" value="ECO:0007669"/>
    <property type="project" value="InterPro"/>
</dbReference>
<dbReference type="InterPro" id="IPR002403">
    <property type="entry name" value="Cyt_P450_E_grp-IV"/>
</dbReference>